<dbReference type="Gene3D" id="3.40.50.720">
    <property type="entry name" value="NAD(P)-binding Rossmann-like Domain"/>
    <property type="match status" value="1"/>
</dbReference>
<gene>
    <name evidence="6" type="ORF">J2T10_002133</name>
</gene>
<reference evidence="6 7" key="1">
    <citation type="submission" date="2023-07" db="EMBL/GenBank/DDBJ databases">
        <title>Sorghum-associated microbial communities from plants grown in Nebraska, USA.</title>
        <authorList>
            <person name="Schachtman D."/>
        </authorList>
    </citation>
    <scope>NUCLEOTIDE SEQUENCE [LARGE SCALE GENOMIC DNA]</scope>
    <source>
        <strain evidence="6 7">CC523</strain>
    </source>
</reference>
<dbReference type="EMBL" id="JAUSSW010000005">
    <property type="protein sequence ID" value="MDQ0102480.1"/>
    <property type="molecule type" value="Genomic_DNA"/>
</dbReference>
<evidence type="ECO:0000256" key="4">
    <source>
        <dbReference type="RuleBase" id="RU000363"/>
    </source>
</evidence>
<accession>A0ABT9TM57</accession>
<dbReference type="RefSeq" id="WP_039243036.1">
    <property type="nucleotide sequence ID" value="NZ_BDDW01000005.1"/>
</dbReference>
<comment type="similarity">
    <text evidence="1 4">Belongs to the short-chain dehydrogenases/reductases (SDR) family.</text>
</comment>
<dbReference type="PANTHER" id="PTHR24321:SF8">
    <property type="entry name" value="ESTRADIOL 17-BETA-DEHYDROGENASE 8-RELATED"/>
    <property type="match status" value="1"/>
</dbReference>
<keyword evidence="3" id="KW-0520">NAD</keyword>
<dbReference type="InterPro" id="IPR036291">
    <property type="entry name" value="NAD(P)-bd_dom_sf"/>
</dbReference>
<feature type="domain" description="Ketoreductase" evidence="5">
    <location>
        <begin position="8"/>
        <end position="164"/>
    </location>
</feature>
<dbReference type="NCBIfam" id="NF005468">
    <property type="entry name" value="PRK07062.1"/>
    <property type="match status" value="1"/>
</dbReference>
<organism evidence="6 7">
    <name type="scientific">Paenarthrobacter nicotinovorans</name>
    <name type="common">Arthrobacter nicotinovorans</name>
    <dbReference type="NCBI Taxonomy" id="29320"/>
    <lineage>
        <taxon>Bacteria</taxon>
        <taxon>Bacillati</taxon>
        <taxon>Actinomycetota</taxon>
        <taxon>Actinomycetes</taxon>
        <taxon>Micrococcales</taxon>
        <taxon>Micrococcaceae</taxon>
        <taxon>Paenarthrobacter</taxon>
    </lineage>
</organism>
<dbReference type="PRINTS" id="PR00081">
    <property type="entry name" value="GDHRDH"/>
</dbReference>
<dbReference type="SUPFAM" id="SSF51735">
    <property type="entry name" value="NAD(P)-binding Rossmann-fold domains"/>
    <property type="match status" value="1"/>
</dbReference>
<evidence type="ECO:0000313" key="6">
    <source>
        <dbReference type="EMBL" id="MDQ0102480.1"/>
    </source>
</evidence>
<dbReference type="PRINTS" id="PR00080">
    <property type="entry name" value="SDRFAMILY"/>
</dbReference>
<dbReference type="InterPro" id="IPR002347">
    <property type="entry name" value="SDR_fam"/>
</dbReference>
<comment type="caution">
    <text evidence="6">The sequence shown here is derived from an EMBL/GenBank/DDBJ whole genome shotgun (WGS) entry which is preliminary data.</text>
</comment>
<evidence type="ECO:0000256" key="2">
    <source>
        <dbReference type="ARBA" id="ARBA00023002"/>
    </source>
</evidence>
<protein>
    <submittedName>
        <fullName evidence="6">NAD(P)-dependent dehydrogenase (Short-subunit alcohol dehydrogenase family)</fullName>
    </submittedName>
</protein>
<evidence type="ECO:0000313" key="7">
    <source>
        <dbReference type="Proteomes" id="UP001244563"/>
    </source>
</evidence>
<evidence type="ECO:0000259" key="5">
    <source>
        <dbReference type="SMART" id="SM00822"/>
    </source>
</evidence>
<name>A0ABT9TM57_PAENI</name>
<evidence type="ECO:0000256" key="1">
    <source>
        <dbReference type="ARBA" id="ARBA00006484"/>
    </source>
</evidence>
<sequence length="278" mass="29687">MDLQLKDRTVVVTGASSGVGLATARLLLGEGARVAACARDVDRLEEAFSEFSWADPDSILLESCDVTDRNAADAFITTTLKRFGGIDGLVCNAGRSLMATLEDTTDEQFREEFDLKIFGAWNMIRSARASLARSASAVEVSQPPSSTTRRPGAAIVNVNAILARQPELRLAATSAARAGLLNLTHSIAEDLASDGIRVNSVMLGLIDTGQWRRRFENAMSDLGYADWSAEIAKDRGIGLGRFGTAEEVAFHIVTLLSPLSGYTTGTTVEVGGGVNRYV</sequence>
<dbReference type="PANTHER" id="PTHR24321">
    <property type="entry name" value="DEHYDROGENASES, SHORT CHAIN"/>
    <property type="match status" value="1"/>
</dbReference>
<dbReference type="Pfam" id="PF00106">
    <property type="entry name" value="adh_short"/>
    <property type="match status" value="1"/>
</dbReference>
<dbReference type="InterPro" id="IPR057326">
    <property type="entry name" value="KR_dom"/>
</dbReference>
<dbReference type="SMART" id="SM00822">
    <property type="entry name" value="PKS_KR"/>
    <property type="match status" value="1"/>
</dbReference>
<keyword evidence="2" id="KW-0560">Oxidoreductase</keyword>
<keyword evidence="7" id="KW-1185">Reference proteome</keyword>
<dbReference type="Proteomes" id="UP001244563">
    <property type="component" value="Unassembled WGS sequence"/>
</dbReference>
<proteinExistence type="inferred from homology"/>
<evidence type="ECO:0000256" key="3">
    <source>
        <dbReference type="ARBA" id="ARBA00023027"/>
    </source>
</evidence>